<name>A0A098EDF0_9ZZZZ</name>
<protein>
    <submittedName>
        <fullName evidence="1">Uncharacterized protein</fullName>
    </submittedName>
</protein>
<accession>A0A098EDF0</accession>
<organism evidence="1">
    <name type="scientific">groundwater metagenome</name>
    <dbReference type="NCBI Taxonomy" id="717931"/>
    <lineage>
        <taxon>unclassified sequences</taxon>
        <taxon>metagenomes</taxon>
        <taxon>ecological metagenomes</taxon>
    </lineage>
</organism>
<sequence>MKDVIKFFEKSSEHHVKMERMLQEEKILIEFGFTGASIYLCSKELKLNNKDEKVIVKTSDGELYNFLRNYSEV</sequence>
<evidence type="ECO:0000313" key="1">
    <source>
        <dbReference type="EMBL" id="CEG13536.1"/>
    </source>
</evidence>
<proteinExistence type="predicted"/>
<reference evidence="1" key="1">
    <citation type="submission" date="2014-09" db="EMBL/GenBank/DDBJ databases">
        <authorList>
            <person name="Probst J Alexander"/>
        </authorList>
    </citation>
    <scope>NUCLEOTIDE SEQUENCE</scope>
</reference>
<dbReference type="AlphaFoldDB" id="A0A098EDF0"/>
<dbReference type="EMBL" id="CCXY01000349">
    <property type="protein sequence ID" value="CEG13536.1"/>
    <property type="molecule type" value="Genomic_DNA"/>
</dbReference>
<gene>
    <name evidence="1" type="ORF">MSIBF_A4120002</name>
</gene>